<dbReference type="NCBIfam" id="NF005559">
    <property type="entry name" value="PRK07231.1"/>
    <property type="match status" value="1"/>
</dbReference>
<sequence>MGRLDGKIALVTGAAQGIGEGIAKCFAREGATVWVTDVDGEGAQRVAAAIGSRHRSALLDVGEEAHWDRVMTDLLEAHGRLDVLVNNAGITGFEDGPGPHDPEHATLEEWHRVHRVNLDGTFLGCRHAIRAMRATGTGSIINMSSRSGLVGIPGAAAYASSKAAIRNHSKSVALYCAQQGMKVRCNSIHPAAILTPIWDAMIGKGADREAKMAALVRDTPLKRFGTVEEVAALCLFLASDEAPYITGSEFDIDGGLLAGSAASPG</sequence>
<dbReference type="Pfam" id="PF13561">
    <property type="entry name" value="adh_short_C2"/>
    <property type="match status" value="1"/>
</dbReference>
<comment type="similarity">
    <text evidence="1">Belongs to the short-chain dehydrogenases/reductases (SDR) family.</text>
</comment>
<dbReference type="InterPro" id="IPR002347">
    <property type="entry name" value="SDR_fam"/>
</dbReference>
<dbReference type="Proteomes" id="UP000285023">
    <property type="component" value="Unassembled WGS sequence"/>
</dbReference>
<proteinExistence type="inferred from homology"/>
<evidence type="ECO:0000313" key="4">
    <source>
        <dbReference type="Proteomes" id="UP000285023"/>
    </source>
</evidence>
<dbReference type="AlphaFoldDB" id="A0A418PYV6"/>
<dbReference type="PRINTS" id="PR00080">
    <property type="entry name" value="SDRFAMILY"/>
</dbReference>
<keyword evidence="4" id="KW-1185">Reference proteome</keyword>
<organism evidence="3 4">
    <name type="scientific">Sphingomonas edaphi</name>
    <dbReference type="NCBI Taxonomy" id="2315689"/>
    <lineage>
        <taxon>Bacteria</taxon>
        <taxon>Pseudomonadati</taxon>
        <taxon>Pseudomonadota</taxon>
        <taxon>Alphaproteobacteria</taxon>
        <taxon>Sphingomonadales</taxon>
        <taxon>Sphingomonadaceae</taxon>
        <taxon>Sphingomonas</taxon>
    </lineage>
</organism>
<dbReference type="Gene3D" id="3.40.50.720">
    <property type="entry name" value="NAD(P)-binding Rossmann-like Domain"/>
    <property type="match status" value="1"/>
</dbReference>
<evidence type="ECO:0000313" key="3">
    <source>
        <dbReference type="EMBL" id="RIX27290.1"/>
    </source>
</evidence>
<accession>A0A418PYV6</accession>
<dbReference type="RefSeq" id="WP_119533443.1">
    <property type="nucleotide sequence ID" value="NZ_QXTF01000003.1"/>
</dbReference>
<reference evidence="3 4" key="1">
    <citation type="submission" date="2018-09" db="EMBL/GenBank/DDBJ databases">
        <title>Sphingomonas sp. DAC4.</title>
        <authorList>
            <person name="Seo T."/>
        </authorList>
    </citation>
    <scope>NUCLEOTIDE SEQUENCE [LARGE SCALE GENOMIC DNA]</scope>
    <source>
        <strain evidence="3 4">DAC4</strain>
    </source>
</reference>
<dbReference type="PANTHER" id="PTHR24321:SF15">
    <property type="entry name" value="OXIDOREDUCTASE UCPA"/>
    <property type="match status" value="1"/>
</dbReference>
<dbReference type="FunFam" id="3.40.50.720:FF:000084">
    <property type="entry name" value="Short-chain dehydrogenase reductase"/>
    <property type="match status" value="1"/>
</dbReference>
<dbReference type="PRINTS" id="PR00081">
    <property type="entry name" value="GDHRDH"/>
</dbReference>
<dbReference type="SUPFAM" id="SSF51735">
    <property type="entry name" value="NAD(P)-binding Rossmann-fold domains"/>
    <property type="match status" value="1"/>
</dbReference>
<evidence type="ECO:0000256" key="2">
    <source>
        <dbReference type="ARBA" id="ARBA00023002"/>
    </source>
</evidence>
<keyword evidence="2" id="KW-0560">Oxidoreductase</keyword>
<protein>
    <submittedName>
        <fullName evidence="3">SDR family oxidoreductase</fullName>
    </submittedName>
</protein>
<dbReference type="PANTHER" id="PTHR24321">
    <property type="entry name" value="DEHYDROGENASES, SHORT CHAIN"/>
    <property type="match status" value="1"/>
</dbReference>
<comment type="caution">
    <text evidence="3">The sequence shown here is derived from an EMBL/GenBank/DDBJ whole genome shotgun (WGS) entry which is preliminary data.</text>
</comment>
<dbReference type="InterPro" id="IPR036291">
    <property type="entry name" value="NAD(P)-bd_dom_sf"/>
</dbReference>
<name>A0A418PYV6_9SPHN</name>
<dbReference type="OrthoDB" id="5457012at2"/>
<dbReference type="GO" id="GO:0016491">
    <property type="term" value="F:oxidoreductase activity"/>
    <property type="evidence" value="ECO:0007669"/>
    <property type="project" value="UniProtKB-KW"/>
</dbReference>
<dbReference type="EMBL" id="QXTF01000003">
    <property type="protein sequence ID" value="RIX27290.1"/>
    <property type="molecule type" value="Genomic_DNA"/>
</dbReference>
<gene>
    <name evidence="3" type="ORF">D3M59_09550</name>
</gene>
<evidence type="ECO:0000256" key="1">
    <source>
        <dbReference type="ARBA" id="ARBA00006484"/>
    </source>
</evidence>